<protein>
    <submittedName>
        <fullName evidence="3">Uncharacterized protein</fullName>
    </submittedName>
</protein>
<feature type="transmembrane region" description="Helical" evidence="2">
    <location>
        <begin position="80"/>
        <end position="99"/>
    </location>
</feature>
<keyword evidence="2" id="KW-0812">Transmembrane</keyword>
<feature type="region of interest" description="Disordered" evidence="1">
    <location>
        <begin position="357"/>
        <end position="379"/>
    </location>
</feature>
<keyword evidence="2" id="KW-1133">Transmembrane helix</keyword>
<dbReference type="Gramene" id="EER92451">
    <property type="protein sequence ID" value="EER92451"/>
    <property type="gene ID" value="SORBI_3001G337800"/>
</dbReference>
<gene>
    <name evidence="3" type="ORF">SORBI_3001G337800</name>
</gene>
<feature type="transmembrane region" description="Helical" evidence="2">
    <location>
        <begin position="54"/>
        <end position="74"/>
    </location>
</feature>
<evidence type="ECO:0000256" key="2">
    <source>
        <dbReference type="SAM" id="Phobius"/>
    </source>
</evidence>
<reference evidence="4" key="2">
    <citation type="journal article" date="2018" name="Plant J.">
        <title>The Sorghum bicolor reference genome: improved assembly, gene annotations, a transcriptome atlas, and signatures of genome organization.</title>
        <authorList>
            <person name="McCormick R.F."/>
            <person name="Truong S.K."/>
            <person name="Sreedasyam A."/>
            <person name="Jenkins J."/>
            <person name="Shu S."/>
            <person name="Sims D."/>
            <person name="Kennedy M."/>
            <person name="Amirebrahimi M."/>
            <person name="Weers B.D."/>
            <person name="McKinley B."/>
            <person name="Mattison A."/>
            <person name="Morishige D.T."/>
            <person name="Grimwood J."/>
            <person name="Schmutz J."/>
            <person name="Mullet J.E."/>
        </authorList>
    </citation>
    <scope>NUCLEOTIDE SEQUENCE [LARGE SCALE GENOMIC DNA]</scope>
    <source>
        <strain evidence="4">cv. BTx623</strain>
    </source>
</reference>
<name>C5WPB4_SORBI</name>
<dbReference type="eggNOG" id="ENOG502R5ZK">
    <property type="taxonomic scope" value="Eukaryota"/>
</dbReference>
<sequence>MPYAVPVAKTAAWSVVQASRLFVGVALQLLSYLWSFSSAAVAGAARLATAMLPAAVTLVESVVGAALASVAWVLCHLWSLLATAAALAIHALSCAVAAAESAARASQPWLELASSLVRELYGWLLAAAAHEPPDMAQAVKNAVESAVRAAQPWLDLASNILHGLYGWLDTMAVKEFPDVSQAVKNMTESAVRASQPWLELASKLLHSFYRWVVTTVATVERPPDVAQAVKNAASTVAQVSQPWLDMVSKQLRDLYGWLVAMATAAETKLKTDAANACVSASEKLIPSDAPPAVVSPMGSTPAQASAAEILHEWWSWFLHDRGVVVYVYVLLALALLAVAFICGGVCALTLRSRLAADQEGHGGDRRRSHPQQRQRAGLETESLRLAGGMAVSERQRNRRKERACRGGEAIVREIGAERGGRARACVRHRHGGGRSGSG</sequence>
<proteinExistence type="predicted"/>
<dbReference type="OMA" id="LCHLWSL"/>
<evidence type="ECO:0000313" key="3">
    <source>
        <dbReference type="EMBL" id="EER92451.2"/>
    </source>
</evidence>
<keyword evidence="2" id="KW-0472">Membrane</keyword>
<organism evidence="3 4">
    <name type="scientific">Sorghum bicolor</name>
    <name type="common">Sorghum</name>
    <name type="synonym">Sorghum vulgare</name>
    <dbReference type="NCBI Taxonomy" id="4558"/>
    <lineage>
        <taxon>Eukaryota</taxon>
        <taxon>Viridiplantae</taxon>
        <taxon>Streptophyta</taxon>
        <taxon>Embryophyta</taxon>
        <taxon>Tracheophyta</taxon>
        <taxon>Spermatophyta</taxon>
        <taxon>Magnoliopsida</taxon>
        <taxon>Liliopsida</taxon>
        <taxon>Poales</taxon>
        <taxon>Poaceae</taxon>
        <taxon>PACMAD clade</taxon>
        <taxon>Panicoideae</taxon>
        <taxon>Andropogonodae</taxon>
        <taxon>Andropogoneae</taxon>
        <taxon>Sorghinae</taxon>
        <taxon>Sorghum</taxon>
    </lineage>
</organism>
<dbReference type="Proteomes" id="UP000000768">
    <property type="component" value="Chromosome 1"/>
</dbReference>
<dbReference type="InParanoid" id="C5WPB4"/>
<dbReference type="AlphaFoldDB" id="C5WPB4"/>
<feature type="transmembrane region" description="Helical" evidence="2">
    <location>
        <begin position="323"/>
        <end position="350"/>
    </location>
</feature>
<dbReference type="HOGENOM" id="CLU_406221_0_0_1"/>
<accession>C5WPB4</accession>
<reference evidence="3 4" key="1">
    <citation type="journal article" date="2009" name="Nature">
        <title>The Sorghum bicolor genome and the diversification of grasses.</title>
        <authorList>
            <person name="Paterson A.H."/>
            <person name="Bowers J.E."/>
            <person name="Bruggmann R."/>
            <person name="Dubchak I."/>
            <person name="Grimwood J."/>
            <person name="Gundlach H."/>
            <person name="Haberer G."/>
            <person name="Hellsten U."/>
            <person name="Mitros T."/>
            <person name="Poliakov A."/>
            <person name="Schmutz J."/>
            <person name="Spannagl M."/>
            <person name="Tang H."/>
            <person name="Wang X."/>
            <person name="Wicker T."/>
            <person name="Bharti A.K."/>
            <person name="Chapman J."/>
            <person name="Feltus F.A."/>
            <person name="Gowik U."/>
            <person name="Grigoriev I.V."/>
            <person name="Lyons E."/>
            <person name="Maher C.A."/>
            <person name="Martis M."/>
            <person name="Narechania A."/>
            <person name="Otillar R.P."/>
            <person name="Penning B.W."/>
            <person name="Salamov A.A."/>
            <person name="Wang Y."/>
            <person name="Zhang L."/>
            <person name="Carpita N.C."/>
            <person name="Freeling M."/>
            <person name="Gingle A.R."/>
            <person name="Hash C.T."/>
            <person name="Keller B."/>
            <person name="Klein P."/>
            <person name="Kresovich S."/>
            <person name="McCann M.C."/>
            <person name="Ming R."/>
            <person name="Peterson D.G."/>
            <person name="Mehboob-ur-Rahman"/>
            <person name="Ware D."/>
            <person name="Westhoff P."/>
            <person name="Mayer K.F."/>
            <person name="Messing J."/>
            <person name="Rokhsar D.S."/>
        </authorList>
    </citation>
    <scope>NUCLEOTIDE SEQUENCE [LARGE SCALE GENOMIC DNA]</scope>
    <source>
        <strain evidence="4">cv. BTx623</strain>
    </source>
</reference>
<keyword evidence="4" id="KW-1185">Reference proteome</keyword>
<feature type="transmembrane region" description="Helical" evidence="2">
    <location>
        <begin position="20"/>
        <end position="42"/>
    </location>
</feature>
<evidence type="ECO:0000256" key="1">
    <source>
        <dbReference type="SAM" id="MobiDB-lite"/>
    </source>
</evidence>
<dbReference type="EMBL" id="CM000760">
    <property type="protein sequence ID" value="EER92451.2"/>
    <property type="molecule type" value="Genomic_DNA"/>
</dbReference>
<evidence type="ECO:0000313" key="4">
    <source>
        <dbReference type="Proteomes" id="UP000000768"/>
    </source>
</evidence>